<accession>A0ABS0CR71</accession>
<dbReference type="PANTHER" id="PTHR43094:SF1">
    <property type="entry name" value="AMINOTRANSFERASE CLASS-III"/>
    <property type="match status" value="1"/>
</dbReference>
<dbReference type="RefSeq" id="WP_195130369.1">
    <property type="nucleotide sequence ID" value="NZ_JADLQX010000011.1"/>
</dbReference>
<feature type="compositionally biased region" description="Low complexity" evidence="4">
    <location>
        <begin position="1"/>
        <end position="13"/>
    </location>
</feature>
<keyword evidence="2 3" id="KW-0663">Pyridoxal phosphate</keyword>
<proteinExistence type="inferred from homology"/>
<protein>
    <submittedName>
        <fullName evidence="5">Aspartate aminotransferase family protein</fullName>
    </submittedName>
</protein>
<dbReference type="InterPro" id="IPR015422">
    <property type="entry name" value="PyrdxlP-dep_Trfase_small"/>
</dbReference>
<dbReference type="PANTHER" id="PTHR43094">
    <property type="entry name" value="AMINOTRANSFERASE"/>
    <property type="match status" value="1"/>
</dbReference>
<dbReference type="Proteomes" id="UP000702209">
    <property type="component" value="Unassembled WGS sequence"/>
</dbReference>
<dbReference type="InterPro" id="IPR015421">
    <property type="entry name" value="PyrdxlP-dep_Trfase_major"/>
</dbReference>
<evidence type="ECO:0000313" key="6">
    <source>
        <dbReference type="Proteomes" id="UP000702209"/>
    </source>
</evidence>
<evidence type="ECO:0000256" key="4">
    <source>
        <dbReference type="SAM" id="MobiDB-lite"/>
    </source>
</evidence>
<name>A0ABS0CR71_9NOCA</name>
<keyword evidence="5" id="KW-0032">Aminotransferase</keyword>
<dbReference type="PROSITE" id="PS00600">
    <property type="entry name" value="AA_TRANSFER_CLASS_3"/>
    <property type="match status" value="1"/>
</dbReference>
<dbReference type="GO" id="GO:0008483">
    <property type="term" value="F:transaminase activity"/>
    <property type="evidence" value="ECO:0007669"/>
    <property type="project" value="UniProtKB-KW"/>
</dbReference>
<evidence type="ECO:0000256" key="3">
    <source>
        <dbReference type="RuleBase" id="RU003560"/>
    </source>
</evidence>
<organism evidence="5 6">
    <name type="scientific">Nocardia amamiensis</name>
    <dbReference type="NCBI Taxonomy" id="404578"/>
    <lineage>
        <taxon>Bacteria</taxon>
        <taxon>Bacillati</taxon>
        <taxon>Actinomycetota</taxon>
        <taxon>Actinomycetes</taxon>
        <taxon>Mycobacteriales</taxon>
        <taxon>Nocardiaceae</taxon>
        <taxon>Nocardia</taxon>
    </lineage>
</organism>
<dbReference type="Gene3D" id="3.90.1150.10">
    <property type="entry name" value="Aspartate Aminotransferase, domain 1"/>
    <property type="match status" value="1"/>
</dbReference>
<feature type="region of interest" description="Disordered" evidence="4">
    <location>
        <begin position="1"/>
        <end position="20"/>
    </location>
</feature>
<dbReference type="SUPFAM" id="SSF53383">
    <property type="entry name" value="PLP-dependent transferases"/>
    <property type="match status" value="1"/>
</dbReference>
<dbReference type="Pfam" id="PF00202">
    <property type="entry name" value="Aminotran_3"/>
    <property type="match status" value="1"/>
</dbReference>
<keyword evidence="5" id="KW-0808">Transferase</keyword>
<comment type="caution">
    <text evidence="5">The sequence shown here is derived from an EMBL/GenBank/DDBJ whole genome shotgun (WGS) entry which is preliminary data.</text>
</comment>
<dbReference type="PIRSF" id="PIRSF000521">
    <property type="entry name" value="Transaminase_4ab_Lys_Orn"/>
    <property type="match status" value="1"/>
</dbReference>
<keyword evidence="6" id="KW-1185">Reference proteome</keyword>
<dbReference type="InterPro" id="IPR015424">
    <property type="entry name" value="PyrdxlP-dep_Trfase"/>
</dbReference>
<comment type="similarity">
    <text evidence="1 3">Belongs to the class-III pyridoxal-phosphate-dependent aminotransferase family.</text>
</comment>
<dbReference type="InterPro" id="IPR049691">
    <property type="entry name" value="Daptide_aminotransferase"/>
</dbReference>
<dbReference type="InterPro" id="IPR005814">
    <property type="entry name" value="Aminotrans_3"/>
</dbReference>
<sequence>MSTEETPGTGTPGPLWPAMLPPRRQGDDSLCAISAKGIRVRFADGHERLDGSSGLWNANLGYGNSAIAEAVSEALTTASYLSSWSFENSYTRQAAAALVELVGPQQFSRVIFSTSGGAANEVCMKIARHFHVLRNEPERKIILGLRDGFHGLTYGAFALTDAQLGQRMYGVDRRFVGHVAANDPAAISDALAKLRGRVSAIVVEPVLGTGAIPLSDEYVAELLRLRKEHGFLLVADEITTGFARIGNAMFESQGWPEAPDLVITSKALTNGTMAASAIVVSRAVAQKFHDFDTVLGHAETQSGTAVAGAAIIATIAEHQRYDSILLSSNLAKRIDVVLAELVEREPLVVGATGRGCLRALQLANAQGPLERADVDRLVAAIRAAGALVHPGPSCIQLVPALIYSDDDLAELADRVSAGLTLFANER</sequence>
<reference evidence="5 6" key="1">
    <citation type="submission" date="2020-10" db="EMBL/GenBank/DDBJ databases">
        <title>Identification of Nocardia species via Next-generation sequencing and recognition of intraspecies genetic diversity.</title>
        <authorList>
            <person name="Li P."/>
            <person name="Li P."/>
            <person name="Lu B."/>
        </authorList>
    </citation>
    <scope>NUCLEOTIDE SEQUENCE [LARGE SCALE GENOMIC DNA]</scope>
    <source>
        <strain evidence="5 6">BJ06-0157</strain>
    </source>
</reference>
<dbReference type="NCBIfam" id="NF041821">
    <property type="entry name" value="daptide_amino"/>
    <property type="match status" value="1"/>
</dbReference>
<evidence type="ECO:0000256" key="1">
    <source>
        <dbReference type="ARBA" id="ARBA00008954"/>
    </source>
</evidence>
<dbReference type="EMBL" id="JADLQX010000011">
    <property type="protein sequence ID" value="MBF6299076.1"/>
    <property type="molecule type" value="Genomic_DNA"/>
</dbReference>
<dbReference type="InterPro" id="IPR049704">
    <property type="entry name" value="Aminotrans_3_PPA_site"/>
</dbReference>
<evidence type="ECO:0000256" key="2">
    <source>
        <dbReference type="ARBA" id="ARBA00022898"/>
    </source>
</evidence>
<gene>
    <name evidence="5" type="ORF">IU459_16220</name>
</gene>
<evidence type="ECO:0000313" key="5">
    <source>
        <dbReference type="EMBL" id="MBF6299076.1"/>
    </source>
</evidence>
<dbReference type="Gene3D" id="3.40.640.10">
    <property type="entry name" value="Type I PLP-dependent aspartate aminotransferase-like (Major domain)"/>
    <property type="match status" value="1"/>
</dbReference>